<gene>
    <name evidence="1" type="ORF">ORV05_11620</name>
</gene>
<reference evidence="1" key="1">
    <citation type="submission" date="2022-11" db="EMBL/GenBank/DDBJ databases">
        <authorList>
            <person name="Mo P."/>
        </authorList>
    </citation>
    <scope>NUCLEOTIDE SEQUENCE</scope>
    <source>
        <strain evidence="1">HUAS 11-8</strain>
    </source>
</reference>
<dbReference type="InterPro" id="IPR044855">
    <property type="entry name" value="CoA-Trfase_III_dom3_sf"/>
</dbReference>
<dbReference type="Pfam" id="PF02515">
    <property type="entry name" value="CoA_transf_3"/>
    <property type="match status" value="1"/>
</dbReference>
<evidence type="ECO:0000313" key="2">
    <source>
        <dbReference type="Proteomes" id="UP001163203"/>
    </source>
</evidence>
<sequence length="399" mass="41721">MTASAPLAGLRVVELSSFVASPLGGMTLARLGADVIRVDPVGGGPDRGRWPVAPGGESLYWAGLNQGKRSLTVDLRSPEGRALVAELIVGGGAGGGVVLTNARPRPGLSYEDLRARRPDVIYARLLGRRDGSTAVDYTVNAACGFPLLTGPEGTEGPVNHVLPAWDVATGLYLAIGLLAAERARARTGEGQRLEVALGDVALATAGQLGHLAEAQLSPEPRGRLGNQIYGDFGRDFATADGVRVMVVVLTARHWRDLVRVTGIGDALGEPAVAGLDGGGERYARRETLARLLGPWFAARDYDEVAATLGATSVLWSRYHTFSELAQDGMLAENPLMGKVSQPGIGSYLAPGSPLVFDGEQIPAVPAPRLGEHTGEILTGLLGLSEREVSRLRSHGIVGA</sequence>
<organism evidence="1 2">
    <name type="scientific">Amycolatopsis cynarae</name>
    <dbReference type="NCBI Taxonomy" id="2995223"/>
    <lineage>
        <taxon>Bacteria</taxon>
        <taxon>Bacillati</taxon>
        <taxon>Actinomycetota</taxon>
        <taxon>Actinomycetes</taxon>
        <taxon>Pseudonocardiales</taxon>
        <taxon>Pseudonocardiaceae</taxon>
        <taxon>Amycolatopsis</taxon>
    </lineage>
</organism>
<accession>A0ABY7B8U3</accession>
<dbReference type="SUPFAM" id="SSF89796">
    <property type="entry name" value="CoA-transferase family III (CaiB/BaiF)"/>
    <property type="match status" value="1"/>
</dbReference>
<keyword evidence="2" id="KW-1185">Reference proteome</keyword>
<evidence type="ECO:0000313" key="1">
    <source>
        <dbReference type="EMBL" id="WAL68382.1"/>
    </source>
</evidence>
<dbReference type="InterPro" id="IPR050509">
    <property type="entry name" value="CoA-transferase_III"/>
</dbReference>
<dbReference type="Gene3D" id="3.30.1540.10">
    <property type="entry name" value="formyl-coa transferase, domain 3"/>
    <property type="match status" value="1"/>
</dbReference>
<dbReference type="Proteomes" id="UP001163203">
    <property type="component" value="Chromosome"/>
</dbReference>
<keyword evidence="1" id="KW-0808">Transferase</keyword>
<name>A0ABY7B8U3_9PSEU</name>
<dbReference type="EMBL" id="CP113836">
    <property type="protein sequence ID" value="WAL68382.1"/>
    <property type="molecule type" value="Genomic_DNA"/>
</dbReference>
<dbReference type="Gene3D" id="3.40.50.10540">
    <property type="entry name" value="Crotonobetainyl-coa:carnitine coa-transferase, domain 1"/>
    <property type="match status" value="1"/>
</dbReference>
<protein>
    <submittedName>
        <fullName evidence="1">CoA transferase</fullName>
    </submittedName>
</protein>
<dbReference type="PANTHER" id="PTHR48228">
    <property type="entry name" value="SUCCINYL-COA--D-CITRAMALATE COA-TRANSFERASE"/>
    <property type="match status" value="1"/>
</dbReference>
<dbReference type="GO" id="GO:0016740">
    <property type="term" value="F:transferase activity"/>
    <property type="evidence" value="ECO:0007669"/>
    <property type="project" value="UniProtKB-KW"/>
</dbReference>
<dbReference type="InterPro" id="IPR003673">
    <property type="entry name" value="CoA-Trfase_fam_III"/>
</dbReference>
<dbReference type="PANTHER" id="PTHR48228:SF5">
    <property type="entry name" value="ALPHA-METHYLACYL-COA RACEMASE"/>
    <property type="match status" value="1"/>
</dbReference>
<proteinExistence type="predicted"/>
<dbReference type="InterPro" id="IPR023606">
    <property type="entry name" value="CoA-Trfase_III_dom_1_sf"/>
</dbReference>
<dbReference type="RefSeq" id="WP_268758475.1">
    <property type="nucleotide sequence ID" value="NZ_CP113836.1"/>
</dbReference>